<dbReference type="Gene3D" id="3.40.50.2000">
    <property type="entry name" value="Glycogen Phosphorylase B"/>
    <property type="match status" value="2"/>
</dbReference>
<dbReference type="GO" id="GO:0016757">
    <property type="term" value="F:glycosyltransferase activity"/>
    <property type="evidence" value="ECO:0007669"/>
    <property type="project" value="InterPro"/>
</dbReference>
<evidence type="ECO:0000313" key="4">
    <source>
        <dbReference type="EMBL" id="AXY99833.1"/>
    </source>
</evidence>
<dbReference type="SUPFAM" id="SSF53756">
    <property type="entry name" value="UDP-Glycosyltransferase/glycogen phosphorylase"/>
    <property type="match status" value="1"/>
</dbReference>
<evidence type="ECO:0000259" key="3">
    <source>
        <dbReference type="Pfam" id="PF00534"/>
    </source>
</evidence>
<feature type="transmembrane region" description="Helical" evidence="2">
    <location>
        <begin position="101"/>
        <end position="121"/>
    </location>
</feature>
<dbReference type="PANTHER" id="PTHR46401:SF2">
    <property type="entry name" value="GLYCOSYLTRANSFERASE WBBK-RELATED"/>
    <property type="match status" value="1"/>
</dbReference>
<dbReference type="AlphaFoldDB" id="A0A385JNC8"/>
<keyword evidence="1" id="KW-0808">Transferase</keyword>
<dbReference type="EMBL" id="KY710719">
    <property type="protein sequence ID" value="AXY99833.1"/>
    <property type="molecule type" value="Genomic_DNA"/>
</dbReference>
<feature type="domain" description="Glycosyl transferase family 1" evidence="3">
    <location>
        <begin position="195"/>
        <end position="355"/>
    </location>
</feature>
<organism evidence="4">
    <name type="scientific">Proteus mirabilis</name>
    <dbReference type="NCBI Taxonomy" id="584"/>
    <lineage>
        <taxon>Bacteria</taxon>
        <taxon>Pseudomonadati</taxon>
        <taxon>Pseudomonadota</taxon>
        <taxon>Gammaproteobacteria</taxon>
        <taxon>Enterobacterales</taxon>
        <taxon>Morganellaceae</taxon>
        <taxon>Proteus</taxon>
    </lineage>
</organism>
<protein>
    <submittedName>
        <fullName evidence="4">Gt5</fullName>
    </submittedName>
</protein>
<dbReference type="InterPro" id="IPR001296">
    <property type="entry name" value="Glyco_trans_1"/>
</dbReference>
<dbReference type="PANTHER" id="PTHR46401">
    <property type="entry name" value="GLYCOSYLTRANSFERASE WBBK-RELATED"/>
    <property type="match status" value="1"/>
</dbReference>
<evidence type="ECO:0000256" key="2">
    <source>
        <dbReference type="SAM" id="Phobius"/>
    </source>
</evidence>
<accession>A0A385JNC8</accession>
<sequence>MKNKKIAYIHDFCFFVDNKHNPYTAVGMPEEYFSRFFSSGIDNVSIISRNKVIDNNKIIRLGFKKINNKEINIPIRIKNYFFLLNPLTLYKITKEIKKKDLLVINFPSIIGIYIWIINFFIKKPYTLEISADSDQFKSKKFGLLLTFFIKKIFSCVVNKSQGAIYVSNYLLNKYKHKNGVVISNVNIYKIFPRKEISEPILKKEKIKIFFAGGVNKRKGVPQLILAIEKIISSDSIKNLEINIAGGHFDHDYKNEIIEKGLEKYINFLGIIDKEELNKYLQDSGLYIQPSLSEGIPRATLEAMSFGIPIIATKIPGFEEILPDICLVSTNNHEELSDKILELLKNKVLYNSLITYNMNYIPNYLFNILQERRVSFYQKVLEKIE</sequence>
<name>A0A385JNC8_PROMI</name>
<dbReference type="CDD" id="cd03801">
    <property type="entry name" value="GT4_PimA-like"/>
    <property type="match status" value="1"/>
</dbReference>
<keyword evidence="2" id="KW-0472">Membrane</keyword>
<keyword evidence="2" id="KW-1133">Transmembrane helix</keyword>
<evidence type="ECO:0000256" key="1">
    <source>
        <dbReference type="ARBA" id="ARBA00022679"/>
    </source>
</evidence>
<proteinExistence type="predicted"/>
<keyword evidence="2" id="KW-0812">Transmembrane</keyword>
<reference evidence="4" key="1">
    <citation type="journal article" date="2017" name="PLoS ONE">
        <title>Genetic diversity of the O antigens of Proteus species and the development of a suspension array for molecular serotyping.</title>
        <authorList>
            <person name="Yu X."/>
            <person name="Torzewska A."/>
            <person name="Zhang X."/>
            <person name="Yin Z."/>
            <person name="Drzewiecka D."/>
            <person name="Cao H."/>
            <person name="Liu B."/>
            <person name="Knirel Y.A."/>
            <person name="Rozalski A."/>
            <person name="Wang L."/>
        </authorList>
    </citation>
    <scope>NUCLEOTIDE SEQUENCE</scope>
    <source>
        <strain evidence="4">CCUG 19011</strain>
    </source>
</reference>
<dbReference type="Pfam" id="PF00534">
    <property type="entry name" value="Glycos_transf_1"/>
    <property type="match status" value="1"/>
</dbReference>